<feature type="non-terminal residue" evidence="1">
    <location>
        <position position="1"/>
    </location>
</feature>
<sequence length="167" mass="18392">NDLYPTKSPVFLRDDDFKAKVVVLQSVAEGVVVIRSASDGDELIVGANGGCYFESCVLGIGEEFKVEAIANGSVVFVSCRTGHVLDTDDTGFPRCVDTIRRGWFLLQHEFAHKVSENPVVEAAPAMGPDCGHCRDYEAMERREYIMKLVSLGKSLEEVDAILLRMYA</sequence>
<dbReference type="Proteomes" id="UP000002640">
    <property type="component" value="Unassembled WGS sequence"/>
</dbReference>
<evidence type="ECO:0000313" key="2">
    <source>
        <dbReference type="Proteomes" id="UP000002640"/>
    </source>
</evidence>
<protein>
    <submittedName>
        <fullName evidence="1">Uncharacterized protein</fullName>
    </submittedName>
</protein>
<dbReference type="RefSeq" id="XP_009533289.1">
    <property type="nucleotide sequence ID" value="XM_009534994.1"/>
</dbReference>
<dbReference type="OMA" id="AMERREY"/>
<keyword evidence="2" id="KW-1185">Reference proteome</keyword>
<proteinExistence type="predicted"/>
<dbReference type="KEGG" id="psoj:PHYSODRAFT_448399"/>
<dbReference type="AlphaFoldDB" id="G5A0K8"/>
<dbReference type="SMR" id="G5A0K8"/>
<dbReference type="InParanoid" id="G5A0K8"/>
<dbReference type="EMBL" id="JH159158">
    <property type="protein sequence ID" value="EGZ10544.1"/>
    <property type="molecule type" value="Genomic_DNA"/>
</dbReference>
<name>G5A0K8_PHYSP</name>
<reference evidence="1 2" key="1">
    <citation type="journal article" date="2006" name="Science">
        <title>Phytophthora genome sequences uncover evolutionary origins and mechanisms of pathogenesis.</title>
        <authorList>
            <person name="Tyler B.M."/>
            <person name="Tripathy S."/>
            <person name="Zhang X."/>
            <person name="Dehal P."/>
            <person name="Jiang R.H."/>
            <person name="Aerts A."/>
            <person name="Arredondo F.D."/>
            <person name="Baxter L."/>
            <person name="Bensasson D."/>
            <person name="Beynon J.L."/>
            <person name="Chapman J."/>
            <person name="Damasceno C.M."/>
            <person name="Dorrance A.E."/>
            <person name="Dou D."/>
            <person name="Dickerman A.W."/>
            <person name="Dubchak I.L."/>
            <person name="Garbelotto M."/>
            <person name="Gijzen M."/>
            <person name="Gordon S.G."/>
            <person name="Govers F."/>
            <person name="Grunwald N.J."/>
            <person name="Huang W."/>
            <person name="Ivors K.L."/>
            <person name="Jones R.W."/>
            <person name="Kamoun S."/>
            <person name="Krampis K."/>
            <person name="Lamour K.H."/>
            <person name="Lee M.K."/>
            <person name="McDonald W.H."/>
            <person name="Medina M."/>
            <person name="Meijer H.J."/>
            <person name="Nordberg E.K."/>
            <person name="Maclean D.J."/>
            <person name="Ospina-Giraldo M.D."/>
            <person name="Morris P.F."/>
            <person name="Phuntumart V."/>
            <person name="Putnam N.H."/>
            <person name="Rash S."/>
            <person name="Rose J.K."/>
            <person name="Sakihama Y."/>
            <person name="Salamov A.A."/>
            <person name="Savidor A."/>
            <person name="Scheuring C.F."/>
            <person name="Smith B.M."/>
            <person name="Sobral B.W."/>
            <person name="Terry A."/>
            <person name="Torto-Alalibo T.A."/>
            <person name="Win J."/>
            <person name="Xu Z."/>
            <person name="Zhang H."/>
            <person name="Grigoriev I.V."/>
            <person name="Rokhsar D.S."/>
            <person name="Boore J.L."/>
        </authorList>
    </citation>
    <scope>NUCLEOTIDE SEQUENCE [LARGE SCALE GENOMIC DNA]</scope>
    <source>
        <strain evidence="1 2">P6497</strain>
    </source>
</reference>
<evidence type="ECO:0000313" key="1">
    <source>
        <dbReference type="EMBL" id="EGZ10544.1"/>
    </source>
</evidence>
<dbReference type="GeneID" id="20652861"/>
<gene>
    <name evidence="1" type="ORF">PHYSODRAFT_448399</name>
</gene>
<feature type="non-terminal residue" evidence="1">
    <location>
        <position position="167"/>
    </location>
</feature>
<organism evidence="1 2">
    <name type="scientific">Phytophthora sojae (strain P6497)</name>
    <name type="common">Soybean stem and root rot agent</name>
    <name type="synonym">Phytophthora megasperma f. sp. glycines</name>
    <dbReference type="NCBI Taxonomy" id="1094619"/>
    <lineage>
        <taxon>Eukaryota</taxon>
        <taxon>Sar</taxon>
        <taxon>Stramenopiles</taxon>
        <taxon>Oomycota</taxon>
        <taxon>Peronosporomycetes</taxon>
        <taxon>Peronosporales</taxon>
        <taxon>Peronosporaceae</taxon>
        <taxon>Phytophthora</taxon>
    </lineage>
</organism>
<accession>G5A0K8</accession>